<proteinExistence type="predicted"/>
<name>A0A922I265_DERFA</name>
<reference evidence="1" key="1">
    <citation type="submission" date="2013-05" db="EMBL/GenBank/DDBJ databases">
        <authorList>
            <person name="Yim A.K.Y."/>
            <person name="Chan T.F."/>
            <person name="Ji K.M."/>
            <person name="Liu X.Y."/>
            <person name="Zhou J.W."/>
            <person name="Li R.Q."/>
            <person name="Yang K.Y."/>
            <person name="Li J."/>
            <person name="Li M."/>
            <person name="Law P.T.W."/>
            <person name="Wu Y.L."/>
            <person name="Cai Z.L."/>
            <person name="Qin H."/>
            <person name="Bao Y."/>
            <person name="Leung R.K.K."/>
            <person name="Ng P.K.S."/>
            <person name="Zou J."/>
            <person name="Zhong X.J."/>
            <person name="Ran P.X."/>
            <person name="Zhong N.S."/>
            <person name="Liu Z.G."/>
            <person name="Tsui S.K.W."/>
        </authorList>
    </citation>
    <scope>NUCLEOTIDE SEQUENCE</scope>
    <source>
        <strain evidence="1">Derf</strain>
        <tissue evidence="1">Whole organism</tissue>
    </source>
</reference>
<evidence type="ECO:0000313" key="2">
    <source>
        <dbReference type="Proteomes" id="UP000790347"/>
    </source>
</evidence>
<reference evidence="1" key="2">
    <citation type="journal article" date="2022" name="Res Sq">
        <title>Comparative Genomics Reveals Insights into the Divergent Evolution of Astigmatic Mites and Household Pest Adaptations.</title>
        <authorList>
            <person name="Xiong Q."/>
            <person name="Wan A.T.-Y."/>
            <person name="Liu X.-Y."/>
            <person name="Fung C.S.-H."/>
            <person name="Xiao X."/>
            <person name="Malainual N."/>
            <person name="Hou J."/>
            <person name="Wang L."/>
            <person name="Wang M."/>
            <person name="Yang K."/>
            <person name="Cui Y."/>
            <person name="Leung E."/>
            <person name="Nong W."/>
            <person name="Shin S.-K."/>
            <person name="Au S."/>
            <person name="Jeong K.Y."/>
            <person name="Chew F.T."/>
            <person name="Hui J."/>
            <person name="Leung T.F."/>
            <person name="Tungtrongchitr A."/>
            <person name="Zhong N."/>
            <person name="Liu Z."/>
            <person name="Tsui S."/>
        </authorList>
    </citation>
    <scope>NUCLEOTIDE SEQUENCE</scope>
    <source>
        <strain evidence="1">Derf</strain>
        <tissue evidence="1">Whole organism</tissue>
    </source>
</reference>
<gene>
    <name evidence="1" type="ORF">DERF_008343</name>
</gene>
<dbReference type="PROSITE" id="PS51257">
    <property type="entry name" value="PROKAR_LIPOPROTEIN"/>
    <property type="match status" value="1"/>
</dbReference>
<comment type="caution">
    <text evidence="1">The sequence shown here is derived from an EMBL/GenBank/DDBJ whole genome shotgun (WGS) entry which is preliminary data.</text>
</comment>
<dbReference type="Proteomes" id="UP000790347">
    <property type="component" value="Unassembled WGS sequence"/>
</dbReference>
<dbReference type="AlphaFoldDB" id="A0A922I265"/>
<evidence type="ECO:0000313" key="1">
    <source>
        <dbReference type="EMBL" id="KAH9517702.1"/>
    </source>
</evidence>
<accession>A0A922I265</accession>
<sequence>MKILLTSGCGIANCPCIVYACPPAKNTGGIAGLGRIYSNCSWMQNMLFVIESAEPDNVTARSVEFVDPVTVTIRSGHEPSEIVIFAPLYNTNTSQTNKQTEKLNF</sequence>
<protein>
    <submittedName>
        <fullName evidence="1">Uncharacterized protein</fullName>
    </submittedName>
</protein>
<keyword evidence="2" id="KW-1185">Reference proteome</keyword>
<organism evidence="1 2">
    <name type="scientific">Dermatophagoides farinae</name>
    <name type="common">American house dust mite</name>
    <dbReference type="NCBI Taxonomy" id="6954"/>
    <lineage>
        <taxon>Eukaryota</taxon>
        <taxon>Metazoa</taxon>
        <taxon>Ecdysozoa</taxon>
        <taxon>Arthropoda</taxon>
        <taxon>Chelicerata</taxon>
        <taxon>Arachnida</taxon>
        <taxon>Acari</taxon>
        <taxon>Acariformes</taxon>
        <taxon>Sarcoptiformes</taxon>
        <taxon>Astigmata</taxon>
        <taxon>Psoroptidia</taxon>
        <taxon>Analgoidea</taxon>
        <taxon>Pyroglyphidae</taxon>
        <taxon>Dermatophagoidinae</taxon>
        <taxon>Dermatophagoides</taxon>
    </lineage>
</organism>
<dbReference type="EMBL" id="ASGP02000003">
    <property type="protein sequence ID" value="KAH9517702.1"/>
    <property type="molecule type" value="Genomic_DNA"/>
</dbReference>